<dbReference type="VEuPathDB" id="VectorBase:HLOH_048409"/>
<dbReference type="InterPro" id="IPR002219">
    <property type="entry name" value="PKC_DAG/PE"/>
</dbReference>
<dbReference type="GO" id="GO:0004143">
    <property type="term" value="F:ATP-dependent diacylglycerol kinase activity"/>
    <property type="evidence" value="ECO:0007669"/>
    <property type="project" value="UniProtKB-EC"/>
</dbReference>
<keyword evidence="10" id="KW-0067">ATP-binding</keyword>
<dbReference type="InterPro" id="IPR037607">
    <property type="entry name" value="DGK"/>
</dbReference>
<dbReference type="CDD" id="cd20854">
    <property type="entry name" value="C1_DGKtheta_typeV_rpt3"/>
    <property type="match status" value="1"/>
</dbReference>
<organism evidence="14 15">
    <name type="scientific">Haemaphysalis longicornis</name>
    <name type="common">Bush tick</name>
    <dbReference type="NCBI Taxonomy" id="44386"/>
    <lineage>
        <taxon>Eukaryota</taxon>
        <taxon>Metazoa</taxon>
        <taxon>Ecdysozoa</taxon>
        <taxon>Arthropoda</taxon>
        <taxon>Chelicerata</taxon>
        <taxon>Arachnida</taxon>
        <taxon>Acari</taxon>
        <taxon>Parasitiformes</taxon>
        <taxon>Ixodida</taxon>
        <taxon>Ixodoidea</taxon>
        <taxon>Ixodidae</taxon>
        <taxon>Haemaphysalinae</taxon>
        <taxon>Haemaphysalis</taxon>
    </lineage>
</organism>
<dbReference type="Gene3D" id="3.30.60.20">
    <property type="match status" value="1"/>
</dbReference>
<keyword evidence="9" id="KW-0862">Zinc</keyword>
<dbReference type="AlphaFoldDB" id="A0A9J6H2Q2"/>
<evidence type="ECO:0000313" key="14">
    <source>
        <dbReference type="EMBL" id="KAH9381281.1"/>
    </source>
</evidence>
<dbReference type="FunFam" id="3.10.20.90:FF:000200">
    <property type="entry name" value="Diacylglycerol kinase"/>
    <property type="match status" value="1"/>
</dbReference>
<keyword evidence="5" id="KW-0677">Repeat</keyword>
<keyword evidence="8" id="KW-0418">Kinase</keyword>
<dbReference type="InterPro" id="IPR000159">
    <property type="entry name" value="RA_dom"/>
</dbReference>
<comment type="similarity">
    <text evidence="1">Belongs to the eukaryotic diacylglycerol kinase family.</text>
</comment>
<dbReference type="Pfam" id="PF00130">
    <property type="entry name" value="C1_1"/>
    <property type="match status" value="1"/>
</dbReference>
<reference evidence="14 15" key="1">
    <citation type="journal article" date="2020" name="Cell">
        <title>Large-Scale Comparative Analyses of Tick Genomes Elucidate Their Genetic Diversity and Vector Capacities.</title>
        <authorList>
            <consortium name="Tick Genome and Microbiome Consortium (TIGMIC)"/>
            <person name="Jia N."/>
            <person name="Wang J."/>
            <person name="Shi W."/>
            <person name="Du L."/>
            <person name="Sun Y."/>
            <person name="Zhan W."/>
            <person name="Jiang J.F."/>
            <person name="Wang Q."/>
            <person name="Zhang B."/>
            <person name="Ji P."/>
            <person name="Bell-Sakyi L."/>
            <person name="Cui X.M."/>
            <person name="Yuan T.T."/>
            <person name="Jiang B.G."/>
            <person name="Yang W.F."/>
            <person name="Lam T.T."/>
            <person name="Chang Q.C."/>
            <person name="Ding S.J."/>
            <person name="Wang X.J."/>
            <person name="Zhu J.G."/>
            <person name="Ruan X.D."/>
            <person name="Zhao L."/>
            <person name="Wei J.T."/>
            <person name="Ye R.Z."/>
            <person name="Que T.C."/>
            <person name="Du C.H."/>
            <person name="Zhou Y.H."/>
            <person name="Cheng J.X."/>
            <person name="Dai P.F."/>
            <person name="Guo W.B."/>
            <person name="Han X.H."/>
            <person name="Huang E.J."/>
            <person name="Li L.F."/>
            <person name="Wei W."/>
            <person name="Gao Y.C."/>
            <person name="Liu J.Z."/>
            <person name="Shao H.Z."/>
            <person name="Wang X."/>
            <person name="Wang C.C."/>
            <person name="Yang T.C."/>
            <person name="Huo Q.B."/>
            <person name="Li W."/>
            <person name="Chen H.Y."/>
            <person name="Chen S.E."/>
            <person name="Zhou L.G."/>
            <person name="Ni X.B."/>
            <person name="Tian J.H."/>
            <person name="Sheng Y."/>
            <person name="Liu T."/>
            <person name="Pan Y.S."/>
            <person name="Xia L.Y."/>
            <person name="Li J."/>
            <person name="Zhao F."/>
            <person name="Cao W.C."/>
        </authorList>
    </citation>
    <scope>NUCLEOTIDE SEQUENCE [LARGE SCALE GENOMIC DNA]</scope>
    <source>
        <strain evidence="14">HaeL-2018</strain>
    </source>
</reference>
<dbReference type="PROSITE" id="PS00479">
    <property type="entry name" value="ZF_DAG_PE_1"/>
    <property type="match status" value="1"/>
</dbReference>
<accession>A0A9J6H2Q2</accession>
<dbReference type="Gene3D" id="3.10.20.90">
    <property type="entry name" value="Phosphatidylinositol 3-kinase Catalytic Subunit, Chain A, domain 1"/>
    <property type="match status" value="1"/>
</dbReference>
<dbReference type="GO" id="GO:0005524">
    <property type="term" value="F:ATP binding"/>
    <property type="evidence" value="ECO:0007669"/>
    <property type="project" value="UniProtKB-KW"/>
</dbReference>
<proteinExistence type="inferred from homology"/>
<dbReference type="InterPro" id="IPR029071">
    <property type="entry name" value="Ubiquitin-like_domsf"/>
</dbReference>
<evidence type="ECO:0000256" key="3">
    <source>
        <dbReference type="ARBA" id="ARBA00022679"/>
    </source>
</evidence>
<dbReference type="PROSITE" id="PS50081">
    <property type="entry name" value="ZF_DAG_PE_2"/>
    <property type="match status" value="1"/>
</dbReference>
<feature type="region of interest" description="Disordered" evidence="11">
    <location>
        <begin position="53"/>
        <end position="72"/>
    </location>
</feature>
<comment type="caution">
    <text evidence="14">The sequence shown here is derived from an EMBL/GenBank/DDBJ whole genome shotgun (WGS) entry which is preliminary data.</text>
</comment>
<keyword evidence="6" id="KW-0547">Nucleotide-binding</keyword>
<dbReference type="InterPro" id="IPR046349">
    <property type="entry name" value="C1-like_sf"/>
</dbReference>
<evidence type="ECO:0000256" key="6">
    <source>
        <dbReference type="ARBA" id="ARBA00022741"/>
    </source>
</evidence>
<keyword evidence="4" id="KW-0479">Metal-binding</keyword>
<dbReference type="OrthoDB" id="242257at2759"/>
<evidence type="ECO:0000256" key="10">
    <source>
        <dbReference type="ARBA" id="ARBA00022840"/>
    </source>
</evidence>
<evidence type="ECO:0000259" key="13">
    <source>
        <dbReference type="PROSITE" id="PS50200"/>
    </source>
</evidence>
<evidence type="ECO:0000256" key="2">
    <source>
        <dbReference type="ARBA" id="ARBA00012133"/>
    </source>
</evidence>
<dbReference type="PROSITE" id="PS50200">
    <property type="entry name" value="RA"/>
    <property type="match status" value="1"/>
</dbReference>
<dbReference type="SUPFAM" id="SSF54236">
    <property type="entry name" value="Ubiquitin-like"/>
    <property type="match status" value="1"/>
</dbReference>
<dbReference type="SUPFAM" id="SSF57889">
    <property type="entry name" value="Cysteine-rich domain"/>
    <property type="match status" value="1"/>
</dbReference>
<feature type="domain" description="Phorbol-ester/DAG-type" evidence="12">
    <location>
        <begin position="275"/>
        <end position="326"/>
    </location>
</feature>
<feature type="domain" description="Ras-associating" evidence="13">
    <location>
        <begin position="408"/>
        <end position="507"/>
    </location>
</feature>
<keyword evidence="15" id="KW-1185">Reference proteome</keyword>
<dbReference type="SMART" id="SM00109">
    <property type="entry name" value="C1"/>
    <property type="match status" value="1"/>
</dbReference>
<dbReference type="SMART" id="SM00314">
    <property type="entry name" value="RA"/>
    <property type="match status" value="1"/>
</dbReference>
<dbReference type="EMBL" id="JABSTR010000011">
    <property type="protein sequence ID" value="KAH9381281.1"/>
    <property type="molecule type" value="Genomic_DNA"/>
</dbReference>
<evidence type="ECO:0000313" key="15">
    <source>
        <dbReference type="Proteomes" id="UP000821853"/>
    </source>
</evidence>
<dbReference type="GO" id="GO:0016020">
    <property type="term" value="C:membrane"/>
    <property type="evidence" value="ECO:0007669"/>
    <property type="project" value="UniProtKB-SubCell"/>
</dbReference>
<dbReference type="PANTHER" id="PTHR11255:SF54">
    <property type="entry name" value="DIACYLGLYCEROL KINASE THETA"/>
    <property type="match status" value="1"/>
</dbReference>
<evidence type="ECO:0000256" key="9">
    <source>
        <dbReference type="ARBA" id="ARBA00022833"/>
    </source>
</evidence>
<keyword evidence="7" id="KW-0863">Zinc-finger</keyword>
<dbReference type="Proteomes" id="UP000821853">
    <property type="component" value="Chromosome 9"/>
</dbReference>
<evidence type="ECO:0000256" key="1">
    <source>
        <dbReference type="ARBA" id="ARBA00009280"/>
    </source>
</evidence>
<keyword evidence="3" id="KW-0808">Transferase</keyword>
<evidence type="ECO:0000256" key="11">
    <source>
        <dbReference type="SAM" id="MobiDB-lite"/>
    </source>
</evidence>
<dbReference type="EC" id="2.7.1.107" evidence="2"/>
<protein>
    <recommendedName>
        <fullName evidence="2">diacylglycerol kinase (ATP)</fullName>
        <ecNumber evidence="2">2.7.1.107</ecNumber>
    </recommendedName>
</protein>
<evidence type="ECO:0000256" key="5">
    <source>
        <dbReference type="ARBA" id="ARBA00022737"/>
    </source>
</evidence>
<evidence type="ECO:0000256" key="4">
    <source>
        <dbReference type="ARBA" id="ARBA00022723"/>
    </source>
</evidence>
<evidence type="ECO:0000256" key="7">
    <source>
        <dbReference type="ARBA" id="ARBA00022771"/>
    </source>
</evidence>
<evidence type="ECO:0000259" key="12">
    <source>
        <dbReference type="PROSITE" id="PS50081"/>
    </source>
</evidence>
<feature type="region of interest" description="Disordered" evidence="11">
    <location>
        <begin position="1"/>
        <end position="42"/>
    </location>
</feature>
<dbReference type="PANTHER" id="PTHR11255">
    <property type="entry name" value="DIACYLGLYCEROL KINASE"/>
    <property type="match status" value="1"/>
</dbReference>
<dbReference type="GO" id="GO:0008270">
    <property type="term" value="F:zinc ion binding"/>
    <property type="evidence" value="ECO:0007669"/>
    <property type="project" value="UniProtKB-KW"/>
</dbReference>
<dbReference type="Pfam" id="PF00788">
    <property type="entry name" value="RA"/>
    <property type="match status" value="1"/>
</dbReference>
<dbReference type="CDD" id="cd01783">
    <property type="entry name" value="RA2_DAGK-theta"/>
    <property type="match status" value="1"/>
</dbReference>
<sequence length="550" mass="62132">MASAAAILTPYTRREERGGGEEGAQGSMKRREARATATNRRTAPRLAACMLHPKQHRSPRALSRSPCDASSEKKNECLPILGQRNDTVSFEAPAREKKCFWRENWATRELATNPQHLNGAALMRCSGGKRFGYCCAWLVRGIKSVGERVAETLKIGGDPLRGISSRTATPGRICGLFPITNTLPKPRIAPVLSYYGIFKKKYQLGILTTAFFPEVFGSVHCVHVQCQQNQSARKRDRGIVCEYCVHLECQDFSVADCKQCATYAPSRNKPSVMQFHHWREGNLPANSKCQQCKKTCWSAECLAGMRCEWCGITAHATCYRSLSQECNFGCLESIMLPPAAVSIPRTDVPLETIIGVEMRRRETLARATYPSIDPNEKELGDFMPVQSLTRREGKRPAIFLRYRPPNPDQGYVKVFPGKLRSADIYRVIQVTSDTSVEEIMIQALEKFGLDSSDINKFRLSEVTLDKGSVHERVMDNQEGPWELLRNIARESIRQKDLTRFYLQQKEDCYSSSVALFVGNMPPNLSQRQYEKILVDLLGKREYPTQHFVPF</sequence>
<dbReference type="FunFam" id="3.30.60.20:FF:000002">
    <property type="entry name" value="Diacylglycerol kinase"/>
    <property type="match status" value="1"/>
</dbReference>
<evidence type="ECO:0000256" key="8">
    <source>
        <dbReference type="ARBA" id="ARBA00022777"/>
    </source>
</evidence>
<dbReference type="GO" id="GO:0007165">
    <property type="term" value="P:signal transduction"/>
    <property type="evidence" value="ECO:0007669"/>
    <property type="project" value="InterPro"/>
</dbReference>
<gene>
    <name evidence="14" type="ORF">HPB48_003262</name>
</gene>
<name>A0A9J6H2Q2_HAELO</name>